<gene>
    <name evidence="1" type="ORF">JM949_28110</name>
</gene>
<protein>
    <submittedName>
        <fullName evidence="1">Uncharacterized protein</fullName>
    </submittedName>
</protein>
<evidence type="ECO:0000313" key="1">
    <source>
        <dbReference type="EMBL" id="MBM0278881.1"/>
    </source>
</evidence>
<name>A0ABS1YP51_9ACTN</name>
<accession>A0ABS1YP51</accession>
<sequence>MAFVALALWPALAVRRQPVPALGREQRRPPGGCAVRGSARGAAVTAAVLLGLVGWFGVEFFTDGSWIGLTERLAAAAEAGVPLAAVLTALAGERRSGPSGLR</sequence>
<proteinExistence type="predicted"/>
<reference evidence="1 2" key="1">
    <citation type="submission" date="2021-01" db="EMBL/GenBank/DDBJ databases">
        <title>Draft genome sequence of Micromonospora sp. strain STR1s_6.</title>
        <authorList>
            <person name="Karlyshev A."/>
            <person name="Jawad R."/>
        </authorList>
    </citation>
    <scope>NUCLEOTIDE SEQUENCE [LARGE SCALE GENOMIC DNA]</scope>
    <source>
        <strain evidence="1 2">STR1S-6</strain>
    </source>
</reference>
<organism evidence="1 2">
    <name type="scientific">Micromonospora tarensis</name>
    <dbReference type="NCBI Taxonomy" id="2806100"/>
    <lineage>
        <taxon>Bacteria</taxon>
        <taxon>Bacillati</taxon>
        <taxon>Actinomycetota</taxon>
        <taxon>Actinomycetes</taxon>
        <taxon>Micromonosporales</taxon>
        <taxon>Micromonosporaceae</taxon>
        <taxon>Micromonospora</taxon>
    </lineage>
</organism>
<keyword evidence="2" id="KW-1185">Reference proteome</keyword>
<dbReference type="Proteomes" id="UP000622245">
    <property type="component" value="Unassembled WGS sequence"/>
</dbReference>
<dbReference type="EMBL" id="JAEVHL010000212">
    <property type="protein sequence ID" value="MBM0278881.1"/>
    <property type="molecule type" value="Genomic_DNA"/>
</dbReference>
<evidence type="ECO:0000313" key="2">
    <source>
        <dbReference type="Proteomes" id="UP000622245"/>
    </source>
</evidence>
<comment type="caution">
    <text evidence="1">The sequence shown here is derived from an EMBL/GenBank/DDBJ whole genome shotgun (WGS) entry which is preliminary data.</text>
</comment>